<evidence type="ECO:0000313" key="4">
    <source>
        <dbReference type="Proteomes" id="UP000092461"/>
    </source>
</evidence>
<dbReference type="InterPro" id="IPR051944">
    <property type="entry name" value="BEACH_domain_protein"/>
</dbReference>
<dbReference type="EnsemblMetazoa" id="LLOJ008730-RA">
    <property type="protein sequence ID" value="LLOJ008730-PA"/>
    <property type="gene ID" value="LLOJ008730"/>
</dbReference>
<keyword evidence="1" id="KW-0853">WD repeat</keyword>
<dbReference type="Proteomes" id="UP000092461">
    <property type="component" value="Unassembled WGS sequence"/>
</dbReference>
<name>A0A1B0CUU5_LUTLO</name>
<dbReference type="InterPro" id="IPR031570">
    <property type="entry name" value="NBEA/BDCP_DUF4704"/>
</dbReference>
<evidence type="ECO:0000313" key="3">
    <source>
        <dbReference type="EnsemblMetazoa" id="LLOJ008730-PA"/>
    </source>
</evidence>
<dbReference type="PANTHER" id="PTHR46108">
    <property type="entry name" value="BLUE CHEESE"/>
    <property type="match status" value="1"/>
</dbReference>
<dbReference type="VEuPathDB" id="VectorBase:LLONM1_009620"/>
<protein>
    <recommendedName>
        <fullName evidence="2">DUF4704 domain-containing protein</fullName>
    </recommendedName>
</protein>
<dbReference type="AlphaFoldDB" id="A0A1B0CUU5"/>
<accession>A0A1B0CUU5</accession>
<proteinExistence type="predicted"/>
<dbReference type="EMBL" id="AJWK01029674">
    <property type="status" value="NOT_ANNOTATED_CDS"/>
    <property type="molecule type" value="Genomic_DNA"/>
</dbReference>
<sequence length="1235" mass="136161">MHSAPSCKIQLKIQILKILLGCLRDSHRTRTIFRKVGGFVYVTIRPFCDTLRLLGCFGTRTQLETLTEIPGNLEEYQAYFHTIFIGNVLEPEVREDIPLSLILACLIYRLLYDIAIDNFDKPNLSGVMGILAQSGQQKGGESCGKIRSIQSLNLSQQPPEPLIVHPGVVMCMLQLLPSIECDGHEEVSYALQTYTAEVIKSLVRSERNQRIMCEAGLAGQLLKLGSNPLNDEQNLLHIPLQYVLERLAAQALQPAELRAFLRLGNPLYCLSPDFQAPYRPGGSVPLTRIKTLVSMTTPRDFRAHGSCTLPPFIEMDIIFLPSIAPQAPNIGGNIDTNTIGGIGAGDRIFPPQSGLSYSTWFCVDKFSDPRTDPHCVRLLTLVRTVNNVREDNLVCLTLLLSARDKAIIVSTQETIVPPNAGEWEPDGTGDSGARIWCPDLLHEGQWHHLVVVLNRAVLKNSSFSLFLDGQHMHTQKLHFISQNPGAGAANLTVATSVYAFIGTPPAWRRYSRLCWKQGVCHLIEDVISPQMVVTIFNLGPHYMGSLQAPQVRKQMEPLGPLIPEERVMFGLNAKAISQLTLAKIRKVYSRADNKTIAKQLGMSSHENATPIRILHNSAGHLAGPARSLGGVLVGYLGVRVFSPHPVSAMIETVGGCSILLGIIGMAQDVESLYAGVKALTCVVRSNRATQSEMDRKRGYQTLGMFFKKKKNLLNSHILHLTFSLVGTVNSGQETSAIPNVTAFQDLLCDLEVWQGSPNGLLRSLLEHLVQLASESSEKRTNIKIMRDLQLVMKLLHIIFDIHDEPTTEILFSLLSILLGGQPRHADLLLFGQFIAARLPVDDAERNIVLGNGGEQRAGQKDNMRNLVVRNRCFTMLHSLLFTARNTVNTIICDDISKVLGLDWLLLFMQPQIHPTTVVWAMRILIVLCANETIIARFRDGSHNGGYLRHTDIVSQNKSMSVLASTQLSTSSPVNTSSMIQPGMILPTQLATEVKTGVLHVPGFQYLEWLLPSHLEIPELYFLLIALIMGQPVKGLASDHKNLDLDKVWAFLWGGTVTQTSIGSIGPKVNLCPEGVCVLLTMVRRIVHTDTALEWLKSHPVTIIQGKFDAESGPNSPTEEQLCCVVIPPTQESALTKHPARKFIIDFLRVIIVDSMSLSATGKASPVVDLVLDSSPESSDLTQQIEFQTEIISALIDHLLAADVLVGEQAALPIVPLLQSHIQNVVPNVFYVTARI</sequence>
<dbReference type="InterPro" id="IPR013320">
    <property type="entry name" value="ConA-like_dom_sf"/>
</dbReference>
<dbReference type="Pfam" id="PF15787">
    <property type="entry name" value="DUF4704"/>
    <property type="match status" value="1"/>
</dbReference>
<evidence type="ECO:0000256" key="1">
    <source>
        <dbReference type="ARBA" id="ARBA00022574"/>
    </source>
</evidence>
<feature type="domain" description="DUF4704" evidence="2">
    <location>
        <begin position="679"/>
        <end position="798"/>
    </location>
</feature>
<evidence type="ECO:0000259" key="2">
    <source>
        <dbReference type="Pfam" id="PF15787"/>
    </source>
</evidence>
<dbReference type="SUPFAM" id="SSF49899">
    <property type="entry name" value="Concanavalin A-like lectins/glucanases"/>
    <property type="match status" value="1"/>
</dbReference>
<keyword evidence="4" id="KW-1185">Reference proteome</keyword>
<organism evidence="3 4">
    <name type="scientific">Lutzomyia longipalpis</name>
    <name type="common">Sand fly</name>
    <dbReference type="NCBI Taxonomy" id="7200"/>
    <lineage>
        <taxon>Eukaryota</taxon>
        <taxon>Metazoa</taxon>
        <taxon>Ecdysozoa</taxon>
        <taxon>Arthropoda</taxon>
        <taxon>Hexapoda</taxon>
        <taxon>Insecta</taxon>
        <taxon>Pterygota</taxon>
        <taxon>Neoptera</taxon>
        <taxon>Endopterygota</taxon>
        <taxon>Diptera</taxon>
        <taxon>Nematocera</taxon>
        <taxon>Psychodoidea</taxon>
        <taxon>Psychodidae</taxon>
        <taxon>Lutzomyia</taxon>
        <taxon>Lutzomyia</taxon>
    </lineage>
</organism>
<dbReference type="PANTHER" id="PTHR46108:SF4">
    <property type="entry name" value="BLUE CHEESE"/>
    <property type="match status" value="1"/>
</dbReference>
<reference evidence="3" key="1">
    <citation type="submission" date="2020-05" db="UniProtKB">
        <authorList>
            <consortium name="EnsemblMetazoa"/>
        </authorList>
    </citation>
    <scope>IDENTIFICATION</scope>
    <source>
        <strain evidence="3">Jacobina</strain>
    </source>
</reference>
<dbReference type="VEuPathDB" id="VectorBase:LLOJ008730"/>